<evidence type="ECO:0000256" key="1">
    <source>
        <dbReference type="SAM" id="Phobius"/>
    </source>
</evidence>
<evidence type="ECO:0000313" key="2">
    <source>
        <dbReference type="EMBL" id="SQC16880.1"/>
    </source>
</evidence>
<name>A0A2X3F2P5_KLEPN</name>
<keyword evidence="1" id="KW-0812">Transmembrane</keyword>
<dbReference type="EMBL" id="UASN01000022">
    <property type="protein sequence ID" value="SQC16880.1"/>
    <property type="molecule type" value="Genomic_DNA"/>
</dbReference>
<evidence type="ECO:0000313" key="3">
    <source>
        <dbReference type="Proteomes" id="UP000251123"/>
    </source>
</evidence>
<gene>
    <name evidence="2" type="ORF">NCTC9601_04338</name>
</gene>
<accession>A0A2X3F2P5</accession>
<proteinExistence type="predicted"/>
<sequence>MVGFTVTAVYTLQLLTLNGEQFIIARLIDTLIGCLIAFGGMVWLWPQWQSGLLKKKPPTMRWRPTSRQFA</sequence>
<keyword evidence="1" id="KW-0472">Membrane</keyword>
<organism evidence="2 3">
    <name type="scientific">Klebsiella pneumoniae</name>
    <dbReference type="NCBI Taxonomy" id="573"/>
    <lineage>
        <taxon>Bacteria</taxon>
        <taxon>Pseudomonadati</taxon>
        <taxon>Pseudomonadota</taxon>
        <taxon>Gammaproteobacteria</taxon>
        <taxon>Enterobacterales</taxon>
        <taxon>Enterobacteriaceae</taxon>
        <taxon>Klebsiella/Raoultella group</taxon>
        <taxon>Klebsiella</taxon>
        <taxon>Klebsiella pneumoniae complex</taxon>
    </lineage>
</organism>
<dbReference type="Proteomes" id="UP000251123">
    <property type="component" value="Unassembled WGS sequence"/>
</dbReference>
<feature type="transmembrane region" description="Helical" evidence="1">
    <location>
        <begin position="23"/>
        <end position="45"/>
    </location>
</feature>
<dbReference type="AlphaFoldDB" id="A0A2X3F2P5"/>
<reference evidence="2 3" key="1">
    <citation type="submission" date="2018-06" db="EMBL/GenBank/DDBJ databases">
        <authorList>
            <consortium name="Pathogen Informatics"/>
            <person name="Doyle S."/>
        </authorList>
    </citation>
    <scope>NUCLEOTIDE SEQUENCE [LARGE SCALE GENOMIC DNA]</scope>
    <source>
        <strain evidence="2 3">NCTC9601</strain>
    </source>
</reference>
<protein>
    <submittedName>
        <fullName evidence="2">YccS/YhfK family integral membrane protein</fullName>
    </submittedName>
</protein>
<keyword evidence="1" id="KW-1133">Transmembrane helix</keyword>